<keyword evidence="2" id="KW-1185">Reference proteome</keyword>
<protein>
    <submittedName>
        <fullName evidence="1">Uncharacterized protein</fullName>
    </submittedName>
</protein>
<dbReference type="RefSeq" id="WP_205363552.1">
    <property type="nucleotide sequence ID" value="NZ_JADKYB010000030.1"/>
</dbReference>
<gene>
    <name evidence="1" type="ORF">ITX44_36520</name>
</gene>
<comment type="caution">
    <text evidence="1">The sequence shown here is derived from an EMBL/GenBank/DDBJ whole genome shotgun (WGS) entry which is preliminary data.</text>
</comment>
<proteinExistence type="predicted"/>
<evidence type="ECO:0000313" key="1">
    <source>
        <dbReference type="EMBL" id="MBM9509968.1"/>
    </source>
</evidence>
<organism evidence="1 2">
    <name type="scientific">Actinacidiphila acididurans</name>
    <dbReference type="NCBI Taxonomy" id="2784346"/>
    <lineage>
        <taxon>Bacteria</taxon>
        <taxon>Bacillati</taxon>
        <taxon>Actinomycetota</taxon>
        <taxon>Actinomycetes</taxon>
        <taxon>Kitasatosporales</taxon>
        <taxon>Streptomycetaceae</taxon>
        <taxon>Actinacidiphila</taxon>
    </lineage>
</organism>
<dbReference type="Proteomes" id="UP000749040">
    <property type="component" value="Unassembled WGS sequence"/>
</dbReference>
<evidence type="ECO:0000313" key="2">
    <source>
        <dbReference type="Proteomes" id="UP000749040"/>
    </source>
</evidence>
<dbReference type="EMBL" id="JADKYB010000030">
    <property type="protein sequence ID" value="MBM9509968.1"/>
    <property type="molecule type" value="Genomic_DNA"/>
</dbReference>
<name>A0ABS2U2Z6_9ACTN</name>
<accession>A0ABS2U2Z6</accession>
<reference evidence="1 2" key="1">
    <citation type="submission" date="2021-01" db="EMBL/GenBank/DDBJ databases">
        <title>Streptomyces acididurans sp. nov., isolated from a peat swamp forest soil.</title>
        <authorList>
            <person name="Chantavorakit T."/>
            <person name="Duangmal K."/>
        </authorList>
    </citation>
    <scope>NUCLEOTIDE SEQUENCE [LARGE SCALE GENOMIC DNA]</scope>
    <source>
        <strain evidence="1 2">KK5PA1</strain>
    </source>
</reference>
<sequence length="129" mass="14275">MTANHTGIGVIGVGMPAMLHLEAFGREINDAFGHLPYLVGSAAKTKTWRDVDVRLILPDQEFDALFPQPAPYESPDGLWGLLCAALSELAKLRTGLPVDFQIQRMTYANERYPISHPRHALGLHDRNGQ</sequence>